<dbReference type="GO" id="GO:0005739">
    <property type="term" value="C:mitochondrion"/>
    <property type="evidence" value="ECO:0007669"/>
    <property type="project" value="TreeGrafter"/>
</dbReference>
<gene>
    <name evidence="4" type="ORF">PARMNEM_LOCUS7978</name>
</gene>
<reference evidence="4 5" key="1">
    <citation type="submission" date="2023-11" db="EMBL/GenBank/DDBJ databases">
        <authorList>
            <person name="Hedman E."/>
            <person name="Englund M."/>
            <person name="Stromberg M."/>
            <person name="Nyberg Akerstrom W."/>
            <person name="Nylinder S."/>
            <person name="Jareborg N."/>
            <person name="Kallberg Y."/>
            <person name="Kronander E."/>
        </authorList>
    </citation>
    <scope>NUCLEOTIDE SEQUENCE [LARGE SCALE GENOMIC DNA]</scope>
</reference>
<evidence type="ECO:0000313" key="5">
    <source>
        <dbReference type="Proteomes" id="UP001314205"/>
    </source>
</evidence>
<dbReference type="EMBL" id="CAVLGL010000081">
    <property type="protein sequence ID" value="CAK1587111.1"/>
    <property type="molecule type" value="Genomic_DNA"/>
</dbReference>
<organism evidence="4 5">
    <name type="scientific">Parnassius mnemosyne</name>
    <name type="common">clouded apollo</name>
    <dbReference type="NCBI Taxonomy" id="213953"/>
    <lineage>
        <taxon>Eukaryota</taxon>
        <taxon>Metazoa</taxon>
        <taxon>Ecdysozoa</taxon>
        <taxon>Arthropoda</taxon>
        <taxon>Hexapoda</taxon>
        <taxon>Insecta</taxon>
        <taxon>Pterygota</taxon>
        <taxon>Neoptera</taxon>
        <taxon>Endopterygota</taxon>
        <taxon>Lepidoptera</taxon>
        <taxon>Glossata</taxon>
        <taxon>Ditrysia</taxon>
        <taxon>Papilionoidea</taxon>
        <taxon>Papilionidae</taxon>
        <taxon>Parnassiinae</taxon>
        <taxon>Parnassini</taxon>
        <taxon>Parnassius</taxon>
        <taxon>Driopa</taxon>
    </lineage>
</organism>
<dbReference type="InterPro" id="IPR015955">
    <property type="entry name" value="Lactate_DH/Glyco_Ohase_4_C"/>
</dbReference>
<comment type="caution">
    <text evidence="4">The sequence shown here is derived from an EMBL/GenBank/DDBJ whole genome shotgun (WGS) entry which is preliminary data.</text>
</comment>
<dbReference type="InterPro" id="IPR022383">
    <property type="entry name" value="Lactate/malate_DH_C"/>
</dbReference>
<dbReference type="Gene3D" id="3.90.110.10">
    <property type="entry name" value="Lactate dehydrogenase/glycoside hydrolase, family 4, C-terminal"/>
    <property type="match status" value="1"/>
</dbReference>
<dbReference type="PANTHER" id="PTHR11540">
    <property type="entry name" value="MALATE AND LACTATE DEHYDROGENASE"/>
    <property type="match status" value="1"/>
</dbReference>
<dbReference type="SUPFAM" id="SSF56327">
    <property type="entry name" value="LDH C-terminal domain-like"/>
    <property type="match status" value="1"/>
</dbReference>
<proteinExistence type="predicted"/>
<accession>A0AAV1KVM8</accession>
<keyword evidence="5" id="KW-1185">Reference proteome</keyword>
<dbReference type="GO" id="GO:0006099">
    <property type="term" value="P:tricarboxylic acid cycle"/>
    <property type="evidence" value="ECO:0007669"/>
    <property type="project" value="TreeGrafter"/>
</dbReference>
<name>A0AAV1KVM8_9NEOP</name>
<dbReference type="Pfam" id="PF02866">
    <property type="entry name" value="Ldh_1_C"/>
    <property type="match status" value="1"/>
</dbReference>
<dbReference type="GO" id="GO:0030060">
    <property type="term" value="F:L-malate dehydrogenase (NAD+) activity"/>
    <property type="evidence" value="ECO:0007669"/>
    <property type="project" value="TreeGrafter"/>
</dbReference>
<evidence type="ECO:0000313" key="4">
    <source>
        <dbReference type="EMBL" id="CAK1587111.1"/>
    </source>
</evidence>
<dbReference type="PANTHER" id="PTHR11540:SF16">
    <property type="entry name" value="MALATE DEHYDROGENASE, MITOCHONDRIAL"/>
    <property type="match status" value="1"/>
</dbReference>
<feature type="domain" description="Lactate/malate dehydrogenase C-terminal" evidence="3">
    <location>
        <begin position="18"/>
        <end position="173"/>
    </location>
</feature>
<evidence type="ECO:0000256" key="2">
    <source>
        <dbReference type="ARBA" id="ARBA00023027"/>
    </source>
</evidence>
<dbReference type="AlphaFoldDB" id="A0AAV1KVM8"/>
<keyword evidence="2" id="KW-0520">NAD</keyword>
<keyword evidence="1" id="KW-0560">Oxidoreductase</keyword>
<evidence type="ECO:0000259" key="3">
    <source>
        <dbReference type="Pfam" id="PF02866"/>
    </source>
</evidence>
<protein>
    <recommendedName>
        <fullName evidence="3">Lactate/malate dehydrogenase C-terminal domain-containing protein</fullName>
    </recommendedName>
</protein>
<evidence type="ECO:0000256" key="1">
    <source>
        <dbReference type="ARBA" id="ARBA00023002"/>
    </source>
</evidence>
<sequence length="216" mass="23676">MGWYNPQKILGSLAVPEMRASTLAARALCLDPSYTKVPCVGGTEGESLVPLFSKAVEYFDFTRHNAEMLTETVRSTSAAVSRNDGDCPKAAELSEAHALAGLVTKVANALLCKDVPRVTGFVQMNPGQIICSSRFMANTVEIQGSGIAKNLGLPMLSETETTLMNIALNDLSYKQKMVSDWYGKYCSSSSRLDACKLRFFTPKHFERFDDCAYTNM</sequence>
<dbReference type="Proteomes" id="UP001314205">
    <property type="component" value="Unassembled WGS sequence"/>
</dbReference>